<dbReference type="GO" id="GO:0006900">
    <property type="term" value="P:vesicle budding from membrane"/>
    <property type="evidence" value="ECO:0007669"/>
    <property type="project" value="TreeGrafter"/>
</dbReference>
<name>A0A8S9XCI9_APOLU</name>
<comment type="similarity">
    <text evidence="2">Belongs to the SNF7 family.</text>
</comment>
<keyword evidence="6" id="KW-0472">Membrane</keyword>
<feature type="compositionally biased region" description="Basic and acidic residues" evidence="7">
    <location>
        <begin position="186"/>
        <end position="201"/>
    </location>
</feature>
<dbReference type="GO" id="GO:0015031">
    <property type="term" value="P:protein transport"/>
    <property type="evidence" value="ECO:0007669"/>
    <property type="project" value="UniProtKB-KW"/>
</dbReference>
<feature type="region of interest" description="Disordered" evidence="7">
    <location>
        <begin position="227"/>
        <end position="261"/>
    </location>
</feature>
<dbReference type="GO" id="GO:0032511">
    <property type="term" value="P:late endosome to vacuole transport via multivesicular body sorting pathway"/>
    <property type="evidence" value="ECO:0007669"/>
    <property type="project" value="TreeGrafter"/>
</dbReference>
<keyword evidence="5" id="KW-0653">Protein transport</keyword>
<dbReference type="Pfam" id="PF03357">
    <property type="entry name" value="Snf7"/>
    <property type="match status" value="1"/>
</dbReference>
<sequence length="261" mass="29199">MGASGSVHRRDQSNKVTAQDKAILKVKLLRDTVKIYLRNVEQSLQYEQDLALQLIQKGRRERAKCILRKQLVLLEHLRSTDRQLEILEESIISLESNAIQAKIFEGLRTGNLALKRANEVLNIKNVELILEETTQAIEKQEEINKMVSILGMTKSDEKWDLERELDTLLEKSQPAVAVVVSASSKASKEHKEPSSTSKEDPIPEELPAKSKNARSLRAKFKKLKAFEKPVAEPGTSSMAKGKSKKSKNAPNAAIVKPKEVG</sequence>
<accession>A0A8S9XCI9</accession>
<evidence type="ECO:0000256" key="2">
    <source>
        <dbReference type="ARBA" id="ARBA00006190"/>
    </source>
</evidence>
<keyword evidence="4" id="KW-0967">Endosome</keyword>
<dbReference type="GO" id="GO:0005771">
    <property type="term" value="C:multivesicular body"/>
    <property type="evidence" value="ECO:0007669"/>
    <property type="project" value="TreeGrafter"/>
</dbReference>
<dbReference type="PANTHER" id="PTHR22761:SF5">
    <property type="entry name" value="CHARGED MULTIVESICULAR BODY PROTEIN 6"/>
    <property type="match status" value="1"/>
</dbReference>
<proteinExistence type="inferred from homology"/>
<dbReference type="EMBL" id="WIXP02000008">
    <property type="protein sequence ID" value="KAF6206780.1"/>
    <property type="molecule type" value="Genomic_DNA"/>
</dbReference>
<evidence type="ECO:0000256" key="7">
    <source>
        <dbReference type="SAM" id="MobiDB-lite"/>
    </source>
</evidence>
<dbReference type="Proteomes" id="UP000466442">
    <property type="component" value="Unassembled WGS sequence"/>
</dbReference>
<evidence type="ECO:0000256" key="6">
    <source>
        <dbReference type="ARBA" id="ARBA00023136"/>
    </source>
</evidence>
<dbReference type="InterPro" id="IPR005024">
    <property type="entry name" value="Snf7_fam"/>
</dbReference>
<organism evidence="8 9">
    <name type="scientific">Apolygus lucorum</name>
    <name type="common">Small green plant bug</name>
    <name type="synonym">Lygocoris lucorum</name>
    <dbReference type="NCBI Taxonomy" id="248454"/>
    <lineage>
        <taxon>Eukaryota</taxon>
        <taxon>Metazoa</taxon>
        <taxon>Ecdysozoa</taxon>
        <taxon>Arthropoda</taxon>
        <taxon>Hexapoda</taxon>
        <taxon>Insecta</taxon>
        <taxon>Pterygota</taxon>
        <taxon>Neoptera</taxon>
        <taxon>Paraneoptera</taxon>
        <taxon>Hemiptera</taxon>
        <taxon>Heteroptera</taxon>
        <taxon>Panheteroptera</taxon>
        <taxon>Cimicomorpha</taxon>
        <taxon>Miridae</taxon>
        <taxon>Mirini</taxon>
        <taxon>Apolygus</taxon>
    </lineage>
</organism>
<evidence type="ECO:0000256" key="4">
    <source>
        <dbReference type="ARBA" id="ARBA00022753"/>
    </source>
</evidence>
<evidence type="ECO:0000313" key="9">
    <source>
        <dbReference type="Proteomes" id="UP000466442"/>
    </source>
</evidence>
<dbReference type="PANTHER" id="PTHR22761">
    <property type="entry name" value="CHARGED MULTIVESICULAR BODY PROTEIN"/>
    <property type="match status" value="1"/>
</dbReference>
<evidence type="ECO:0000256" key="1">
    <source>
        <dbReference type="ARBA" id="ARBA00004608"/>
    </source>
</evidence>
<dbReference type="AlphaFoldDB" id="A0A8S9XCI9"/>
<evidence type="ECO:0000313" key="8">
    <source>
        <dbReference type="EMBL" id="KAF6206780.1"/>
    </source>
</evidence>
<protein>
    <submittedName>
        <fullName evidence="8">Uncharacterized protein</fullName>
    </submittedName>
</protein>
<dbReference type="OrthoDB" id="441172at2759"/>
<feature type="region of interest" description="Disordered" evidence="7">
    <location>
        <begin position="180"/>
        <end position="214"/>
    </location>
</feature>
<keyword evidence="3" id="KW-0813">Transport</keyword>
<reference evidence="8" key="1">
    <citation type="journal article" date="2021" name="Mol. Ecol. Resour.">
        <title>Apolygus lucorum genome provides insights into omnivorousness and mesophyll feeding.</title>
        <authorList>
            <person name="Liu Y."/>
            <person name="Liu H."/>
            <person name="Wang H."/>
            <person name="Huang T."/>
            <person name="Liu B."/>
            <person name="Yang B."/>
            <person name="Yin L."/>
            <person name="Li B."/>
            <person name="Zhang Y."/>
            <person name="Zhang S."/>
            <person name="Jiang F."/>
            <person name="Zhang X."/>
            <person name="Ren Y."/>
            <person name="Wang B."/>
            <person name="Wang S."/>
            <person name="Lu Y."/>
            <person name="Wu K."/>
            <person name="Fan W."/>
            <person name="Wang G."/>
        </authorList>
    </citation>
    <scope>NUCLEOTIDE SEQUENCE</scope>
    <source>
        <strain evidence="8">12Hb</strain>
    </source>
</reference>
<keyword evidence="9" id="KW-1185">Reference proteome</keyword>
<evidence type="ECO:0000256" key="5">
    <source>
        <dbReference type="ARBA" id="ARBA00022927"/>
    </source>
</evidence>
<comment type="subcellular location">
    <subcellularLocation>
        <location evidence="1">Endosome membrane</location>
    </subcellularLocation>
</comment>
<feature type="non-terminal residue" evidence="8">
    <location>
        <position position="1"/>
    </location>
</feature>
<comment type="caution">
    <text evidence="8">The sequence shown here is derived from an EMBL/GenBank/DDBJ whole genome shotgun (WGS) entry which is preliminary data.</text>
</comment>
<gene>
    <name evidence="8" type="ORF">GE061_018016</name>
</gene>
<evidence type="ECO:0000256" key="3">
    <source>
        <dbReference type="ARBA" id="ARBA00022448"/>
    </source>
</evidence>
<dbReference type="GO" id="GO:0000815">
    <property type="term" value="C:ESCRT III complex"/>
    <property type="evidence" value="ECO:0007669"/>
    <property type="project" value="TreeGrafter"/>
</dbReference>